<evidence type="ECO:0000256" key="2">
    <source>
        <dbReference type="SAM" id="SignalP"/>
    </source>
</evidence>
<name>A0A845A7R8_9SPHN</name>
<dbReference type="Gene3D" id="2.60.120.560">
    <property type="entry name" value="Exo-inulinase, domain 1"/>
    <property type="match status" value="1"/>
</dbReference>
<keyword evidence="4" id="KW-1185">Reference proteome</keyword>
<feature type="signal peptide" evidence="2">
    <location>
        <begin position="1"/>
        <end position="27"/>
    </location>
</feature>
<dbReference type="RefSeq" id="WP_160738930.1">
    <property type="nucleotide sequence ID" value="NZ_WTYQ01000002.1"/>
</dbReference>
<feature type="chain" id="PRO_5032424525" evidence="2">
    <location>
        <begin position="28"/>
        <end position="275"/>
    </location>
</feature>
<feature type="region of interest" description="Disordered" evidence="1">
    <location>
        <begin position="46"/>
        <end position="66"/>
    </location>
</feature>
<dbReference type="AlphaFoldDB" id="A0A845A7R8"/>
<evidence type="ECO:0000256" key="1">
    <source>
        <dbReference type="SAM" id="MobiDB-lite"/>
    </source>
</evidence>
<keyword evidence="2" id="KW-0732">Signal</keyword>
<comment type="caution">
    <text evidence="3">The sequence shown here is derived from an EMBL/GenBank/DDBJ whole genome shotgun (WGS) entry which is preliminary data.</text>
</comment>
<accession>A0A845A7R8</accession>
<dbReference type="EMBL" id="WTYQ01000002">
    <property type="protein sequence ID" value="MXP25734.1"/>
    <property type="molecule type" value="Genomic_DNA"/>
</dbReference>
<evidence type="ECO:0000313" key="4">
    <source>
        <dbReference type="Proteomes" id="UP000460561"/>
    </source>
</evidence>
<protein>
    <submittedName>
        <fullName evidence="3">Uncharacterized protein</fullName>
    </submittedName>
</protein>
<sequence>MPQNNSRTFAFALLAGSLLALPAPAFAQWGNLLGTVKKRVEKEVERTVRGEEGAPAEQMDQDQPASSRLQINEGFDFTPGTTTLVQDDFADVKIGAMPAEWKTNGSGSVVSVNGLPGKWLSLQKFATYKLETPPQLPANFTIEFDIVVAADQTRDLSGMPFGFTANNSVRSYVQDAYNDAGLAVVNTNYSGNTTVSSSVTDYFHSLSFNYSSYANRVMHVSIAVKGDQMQVYFDRTKIADARLFNDNPVKYFFISAPINMNHGANVLFGNFRIAS</sequence>
<organism evidence="3 4">
    <name type="scientific">Altericroceibacterium indicum</name>
    <dbReference type="NCBI Taxonomy" id="374177"/>
    <lineage>
        <taxon>Bacteria</taxon>
        <taxon>Pseudomonadati</taxon>
        <taxon>Pseudomonadota</taxon>
        <taxon>Alphaproteobacteria</taxon>
        <taxon>Sphingomonadales</taxon>
        <taxon>Erythrobacteraceae</taxon>
        <taxon>Altericroceibacterium</taxon>
    </lineage>
</organism>
<dbReference type="Proteomes" id="UP000460561">
    <property type="component" value="Unassembled WGS sequence"/>
</dbReference>
<proteinExistence type="predicted"/>
<evidence type="ECO:0000313" key="3">
    <source>
        <dbReference type="EMBL" id="MXP25734.1"/>
    </source>
</evidence>
<dbReference type="OrthoDB" id="9800869at2"/>
<reference evidence="3 4" key="1">
    <citation type="submission" date="2019-12" db="EMBL/GenBank/DDBJ databases">
        <title>Genomic-based taxomic classification of the family Erythrobacteraceae.</title>
        <authorList>
            <person name="Xu L."/>
        </authorList>
    </citation>
    <scope>NUCLEOTIDE SEQUENCE [LARGE SCALE GENOMIC DNA]</scope>
    <source>
        <strain evidence="3 4">DSM 18604</strain>
    </source>
</reference>
<gene>
    <name evidence="3" type="ORF">GRI39_06715</name>
</gene>